<dbReference type="CDD" id="cd16936">
    <property type="entry name" value="HATPase_RsbW-like"/>
    <property type="match status" value="1"/>
</dbReference>
<evidence type="ECO:0000259" key="3">
    <source>
        <dbReference type="Pfam" id="PF13581"/>
    </source>
</evidence>
<proteinExistence type="predicted"/>
<comment type="caution">
    <text evidence="4">The sequence shown here is derived from an EMBL/GenBank/DDBJ whole genome shotgun (WGS) entry which is preliminary data.</text>
</comment>
<dbReference type="PANTHER" id="PTHR35526">
    <property type="entry name" value="ANTI-SIGMA-F FACTOR RSBW-RELATED"/>
    <property type="match status" value="1"/>
</dbReference>
<keyword evidence="5" id="KW-1185">Reference proteome</keyword>
<dbReference type="Pfam" id="PF13581">
    <property type="entry name" value="HATPase_c_2"/>
    <property type="match status" value="1"/>
</dbReference>
<keyword evidence="1" id="KW-0418">Kinase</keyword>
<keyword evidence="1" id="KW-0808">Transferase</keyword>
<dbReference type="PANTHER" id="PTHR35526:SF3">
    <property type="entry name" value="ANTI-SIGMA-F FACTOR RSBW"/>
    <property type="match status" value="1"/>
</dbReference>
<accession>A0ABQ3NN77</accession>
<protein>
    <recommendedName>
        <fullName evidence="3">Histidine kinase/HSP90-like ATPase domain-containing protein</fullName>
    </recommendedName>
</protein>
<dbReference type="SUPFAM" id="SSF55874">
    <property type="entry name" value="ATPase domain of HSP90 chaperone/DNA topoisomerase II/histidine kinase"/>
    <property type="match status" value="1"/>
</dbReference>
<gene>
    <name evidence="4" type="ORF">Scinn_36810</name>
</gene>
<reference evidence="5" key="1">
    <citation type="submission" date="2020-09" db="EMBL/GenBank/DDBJ databases">
        <title>Whole genome shotgun sequence of Streptomyces cinnamonensis NBRC 15873.</title>
        <authorList>
            <person name="Komaki H."/>
            <person name="Tamura T."/>
        </authorList>
    </citation>
    <scope>NUCLEOTIDE SEQUENCE [LARGE SCALE GENOMIC DNA]</scope>
    <source>
        <strain evidence="5">NBRC 15873</strain>
    </source>
</reference>
<dbReference type="EMBL" id="BNDV01000008">
    <property type="protein sequence ID" value="GHI14218.1"/>
    <property type="molecule type" value="Genomic_DNA"/>
</dbReference>
<evidence type="ECO:0000256" key="2">
    <source>
        <dbReference type="SAM" id="MobiDB-lite"/>
    </source>
</evidence>
<dbReference type="Proteomes" id="UP000660554">
    <property type="component" value="Unassembled WGS sequence"/>
</dbReference>
<dbReference type="InterPro" id="IPR003594">
    <property type="entry name" value="HATPase_dom"/>
</dbReference>
<organism evidence="4 5">
    <name type="scientific">Streptomyces virginiae</name>
    <name type="common">Streptomyces cinnamonensis</name>
    <dbReference type="NCBI Taxonomy" id="1961"/>
    <lineage>
        <taxon>Bacteria</taxon>
        <taxon>Bacillati</taxon>
        <taxon>Actinomycetota</taxon>
        <taxon>Actinomycetes</taxon>
        <taxon>Kitasatosporales</taxon>
        <taxon>Streptomycetaceae</taxon>
        <taxon>Streptomyces</taxon>
    </lineage>
</organism>
<evidence type="ECO:0000256" key="1">
    <source>
        <dbReference type="ARBA" id="ARBA00022527"/>
    </source>
</evidence>
<feature type="region of interest" description="Disordered" evidence="2">
    <location>
        <begin position="1"/>
        <end position="30"/>
    </location>
</feature>
<dbReference type="InterPro" id="IPR050267">
    <property type="entry name" value="Anti-sigma-factor_SerPK"/>
</dbReference>
<dbReference type="InterPro" id="IPR036890">
    <property type="entry name" value="HATPase_C_sf"/>
</dbReference>
<feature type="domain" description="Histidine kinase/HSP90-like ATPase" evidence="3">
    <location>
        <begin position="51"/>
        <end position="157"/>
    </location>
</feature>
<dbReference type="Gene3D" id="3.30.565.10">
    <property type="entry name" value="Histidine kinase-like ATPase, C-terminal domain"/>
    <property type="match status" value="1"/>
</dbReference>
<evidence type="ECO:0000313" key="5">
    <source>
        <dbReference type="Proteomes" id="UP000660554"/>
    </source>
</evidence>
<name>A0ABQ3NN77_STRVG</name>
<sequence>MTWQWIGQGGLDRPDMDETAEVTGPDTTPLPRPLSLSAAFEGSEPIARARRLARSFLDDVQRVHGLRVSDRVLDLVELFVSELVTNTRKYAPGPSLLTLHVRNGCVDVTVWDSNPALPTILPPDPTRVGQHGLEIVKASAWTFQVCREPVGKRITASLPLTDDSATNAAGG</sequence>
<keyword evidence="1" id="KW-0723">Serine/threonine-protein kinase</keyword>
<evidence type="ECO:0000313" key="4">
    <source>
        <dbReference type="EMBL" id="GHI14218.1"/>
    </source>
</evidence>